<dbReference type="EMBL" id="CAXAMN010022529">
    <property type="protein sequence ID" value="CAK9070588.1"/>
    <property type="molecule type" value="Genomic_DNA"/>
</dbReference>
<reference evidence="1 2" key="1">
    <citation type="submission" date="2024-02" db="EMBL/GenBank/DDBJ databases">
        <authorList>
            <person name="Chen Y."/>
            <person name="Shah S."/>
            <person name="Dougan E. K."/>
            <person name="Thang M."/>
            <person name="Chan C."/>
        </authorList>
    </citation>
    <scope>NUCLEOTIDE SEQUENCE [LARGE SCALE GENOMIC DNA]</scope>
</reference>
<dbReference type="PANTHER" id="PTHR34043">
    <property type="entry name" value="ALPHA/BETA-HYDROLASES SUPERFAMILY PROTEIN"/>
    <property type="match status" value="1"/>
</dbReference>
<proteinExistence type="predicted"/>
<evidence type="ECO:0000313" key="1">
    <source>
        <dbReference type="EMBL" id="CAK9070588.1"/>
    </source>
</evidence>
<dbReference type="GO" id="GO:0016787">
    <property type="term" value="F:hydrolase activity"/>
    <property type="evidence" value="ECO:0007669"/>
    <property type="project" value="UniProtKB-KW"/>
</dbReference>
<dbReference type="Gene3D" id="3.40.50.1820">
    <property type="entry name" value="alpha/beta hydrolase"/>
    <property type="match status" value="1"/>
</dbReference>
<accession>A0ABP0P3I2</accession>
<dbReference type="InterPro" id="IPR056304">
    <property type="entry name" value="Lip-like_C"/>
</dbReference>
<dbReference type="PANTHER" id="PTHR34043:SF3">
    <property type="entry name" value="ALPHA_BETA-HYDROLASES SUPERFAMILY PROTEIN"/>
    <property type="match status" value="1"/>
</dbReference>
<dbReference type="InterPro" id="IPR029058">
    <property type="entry name" value="AB_hydrolase_fold"/>
</dbReference>
<evidence type="ECO:0000313" key="2">
    <source>
        <dbReference type="Proteomes" id="UP001642484"/>
    </source>
</evidence>
<protein>
    <submittedName>
        <fullName evidence="1">Uncharacterized protein</fullName>
    </submittedName>
</protein>
<dbReference type="Proteomes" id="UP001642484">
    <property type="component" value="Unassembled WGS sequence"/>
</dbReference>
<dbReference type="SUPFAM" id="SSF53474">
    <property type="entry name" value="alpha/beta-Hydrolases"/>
    <property type="match status" value="1"/>
</dbReference>
<gene>
    <name evidence="1" type="ORF">CCMP2556_LOCUS34725</name>
</gene>
<sequence>MPDLVMIHGLLGWAEEEKPLYGWMPDYFPLRFIRDRWTEGAVVAVELGVASSDHDRACEAFAHLMGLRVDYGEEHAKQNRHARFGVDFRGQGLLKRWDATSPVHLVGHSFGGNTAVALYNMIAEDHWGIGTGPDWVVSVTAICSPLRGCSLPFLLGLVEVTDEDGCTKHLVEPGSFTHGVMAVCCLIIKMQDRWPRMFKSLYNMKSDQWSEHNTWSNMVSARHPYALSGDNMMSEIAPRTRRRALRGRMENLSKTYLIAITSDALAPLSPWHLFQRLAVGALVTSGLSLSTLVMAIRHRSQLLRLLRSAKVFRPRLSLLGLCLALLAVLKRKQWRLYERLLLFFRPLMYRMVRPLLRLSSWSVHRAAKELSPKSALVASDAEQGANDGLIDTVAQRCLDCPRLARQQQPGGRQNRSALHVPQARFHALARAYSAEHVDREQAEEQPLQRGRWHELHVPNSDHSLGTWFDCHHSEKMYDHLFSILRRRMH</sequence>
<keyword evidence="2" id="KW-1185">Reference proteome</keyword>
<name>A0ABP0P3I2_9DINO</name>
<comment type="caution">
    <text evidence="1">The sequence shown here is derived from an EMBL/GenBank/DDBJ whole genome shotgun (WGS) entry which is preliminary data.</text>
</comment>
<organism evidence="1 2">
    <name type="scientific">Durusdinium trenchii</name>
    <dbReference type="NCBI Taxonomy" id="1381693"/>
    <lineage>
        <taxon>Eukaryota</taxon>
        <taxon>Sar</taxon>
        <taxon>Alveolata</taxon>
        <taxon>Dinophyceae</taxon>
        <taxon>Suessiales</taxon>
        <taxon>Symbiodiniaceae</taxon>
        <taxon>Durusdinium</taxon>
    </lineage>
</organism>
<dbReference type="Pfam" id="PF24708">
    <property type="entry name" value="Lip_C"/>
    <property type="match status" value="1"/>
</dbReference>